<evidence type="ECO:0000256" key="10">
    <source>
        <dbReference type="SAM" id="MobiDB-lite"/>
    </source>
</evidence>
<comment type="cofactor">
    <cofactor evidence="1">
        <name>L-ascorbate</name>
        <dbReference type="ChEBI" id="CHEBI:38290"/>
    </cofactor>
</comment>
<reference evidence="12 13" key="1">
    <citation type="journal article" date="2008" name="Nature">
        <title>The genome of the model beetle and pest Tribolium castaneum.</title>
        <authorList>
            <consortium name="Tribolium Genome Sequencing Consortium"/>
            <person name="Richards S."/>
            <person name="Gibbs R.A."/>
            <person name="Weinstock G.M."/>
            <person name="Brown S.J."/>
            <person name="Denell R."/>
            <person name="Beeman R.W."/>
            <person name="Gibbs R."/>
            <person name="Beeman R.W."/>
            <person name="Brown S.J."/>
            <person name="Bucher G."/>
            <person name="Friedrich M."/>
            <person name="Grimmelikhuijzen C.J."/>
            <person name="Klingler M."/>
            <person name="Lorenzen M."/>
            <person name="Richards S."/>
            <person name="Roth S."/>
            <person name="Schroder R."/>
            <person name="Tautz D."/>
            <person name="Zdobnov E.M."/>
            <person name="Muzny D."/>
            <person name="Gibbs R.A."/>
            <person name="Weinstock G.M."/>
            <person name="Attaway T."/>
            <person name="Bell S."/>
            <person name="Buhay C.J."/>
            <person name="Chandrabose M.N."/>
            <person name="Chavez D."/>
            <person name="Clerk-Blankenburg K.P."/>
            <person name="Cree A."/>
            <person name="Dao M."/>
            <person name="Davis C."/>
            <person name="Chacko J."/>
            <person name="Dinh H."/>
            <person name="Dugan-Rocha S."/>
            <person name="Fowler G."/>
            <person name="Garner T.T."/>
            <person name="Garnes J."/>
            <person name="Gnirke A."/>
            <person name="Hawes A."/>
            <person name="Hernandez J."/>
            <person name="Hines S."/>
            <person name="Holder M."/>
            <person name="Hume J."/>
            <person name="Jhangiani S.N."/>
            <person name="Joshi V."/>
            <person name="Khan Z.M."/>
            <person name="Jackson L."/>
            <person name="Kovar C."/>
            <person name="Kowis A."/>
            <person name="Lee S."/>
            <person name="Lewis L.R."/>
            <person name="Margolis J."/>
            <person name="Morgan M."/>
            <person name="Nazareth L.V."/>
            <person name="Nguyen N."/>
            <person name="Okwuonu G."/>
            <person name="Parker D."/>
            <person name="Richards S."/>
            <person name="Ruiz S.J."/>
            <person name="Santibanez J."/>
            <person name="Savard J."/>
            <person name="Scherer S.E."/>
            <person name="Schneider B."/>
            <person name="Sodergren E."/>
            <person name="Tautz D."/>
            <person name="Vattahil S."/>
            <person name="Villasana D."/>
            <person name="White C.S."/>
            <person name="Wright R."/>
            <person name="Park Y."/>
            <person name="Beeman R.W."/>
            <person name="Lord J."/>
            <person name="Oppert B."/>
            <person name="Lorenzen M."/>
            <person name="Brown S."/>
            <person name="Wang L."/>
            <person name="Savard J."/>
            <person name="Tautz D."/>
            <person name="Richards S."/>
            <person name="Weinstock G."/>
            <person name="Gibbs R.A."/>
            <person name="Liu Y."/>
            <person name="Worley K."/>
            <person name="Weinstock G."/>
            <person name="Elsik C.G."/>
            <person name="Reese J.T."/>
            <person name="Elhaik E."/>
            <person name="Landan G."/>
            <person name="Graur D."/>
            <person name="Arensburger P."/>
            <person name="Atkinson P."/>
            <person name="Beeman R.W."/>
            <person name="Beidler J."/>
            <person name="Brown S.J."/>
            <person name="Demuth J.P."/>
            <person name="Drury D.W."/>
            <person name="Du Y.Z."/>
            <person name="Fujiwara H."/>
            <person name="Lorenzen M."/>
            <person name="Maselli V."/>
            <person name="Osanai M."/>
            <person name="Park Y."/>
            <person name="Robertson H.M."/>
            <person name="Tu Z."/>
            <person name="Wang J.J."/>
            <person name="Wang S."/>
            <person name="Richards S."/>
            <person name="Song H."/>
            <person name="Zhang L."/>
            <person name="Sodergren E."/>
            <person name="Werner D."/>
            <person name="Stanke M."/>
            <person name="Morgenstern B."/>
            <person name="Solovyev V."/>
            <person name="Kosarev P."/>
            <person name="Brown G."/>
            <person name="Chen H.C."/>
            <person name="Ermolaeva O."/>
            <person name="Hlavina W."/>
            <person name="Kapustin Y."/>
            <person name="Kiryutin B."/>
            <person name="Kitts P."/>
            <person name="Maglott D."/>
            <person name="Pruitt K."/>
            <person name="Sapojnikov V."/>
            <person name="Souvorov A."/>
            <person name="Mackey A.J."/>
            <person name="Waterhouse R.M."/>
            <person name="Wyder S."/>
            <person name="Zdobnov E.M."/>
            <person name="Zdobnov E.M."/>
            <person name="Wyder S."/>
            <person name="Kriventseva E.V."/>
            <person name="Kadowaki T."/>
            <person name="Bork P."/>
            <person name="Aranda M."/>
            <person name="Bao R."/>
            <person name="Beermann A."/>
            <person name="Berns N."/>
            <person name="Bolognesi R."/>
            <person name="Bonneton F."/>
            <person name="Bopp D."/>
            <person name="Brown S.J."/>
            <person name="Bucher G."/>
            <person name="Butts T."/>
            <person name="Chaumot A."/>
            <person name="Denell R.E."/>
            <person name="Ferrier D.E."/>
            <person name="Friedrich M."/>
            <person name="Gordon C.M."/>
            <person name="Jindra M."/>
            <person name="Klingler M."/>
            <person name="Lan Q."/>
            <person name="Lattorff H.M."/>
            <person name="Laudet V."/>
            <person name="von Levetsow C."/>
            <person name="Liu Z."/>
            <person name="Lutz R."/>
            <person name="Lynch J.A."/>
            <person name="da Fonseca R.N."/>
            <person name="Posnien N."/>
            <person name="Reuter R."/>
            <person name="Roth S."/>
            <person name="Savard J."/>
            <person name="Schinko J.B."/>
            <person name="Schmitt C."/>
            <person name="Schoppmeier M."/>
            <person name="Schroder R."/>
            <person name="Shippy T.D."/>
            <person name="Simonnet F."/>
            <person name="Marques-Souza H."/>
            <person name="Tautz D."/>
            <person name="Tomoyasu Y."/>
            <person name="Trauner J."/>
            <person name="Van der Zee M."/>
            <person name="Vervoort M."/>
            <person name="Wittkopp N."/>
            <person name="Wimmer E.A."/>
            <person name="Yang X."/>
            <person name="Jones A.K."/>
            <person name="Sattelle D.B."/>
            <person name="Ebert P.R."/>
            <person name="Nelson D."/>
            <person name="Scott J.G."/>
            <person name="Beeman R.W."/>
            <person name="Muthukrishnan S."/>
            <person name="Kramer K.J."/>
            <person name="Arakane Y."/>
            <person name="Beeman R.W."/>
            <person name="Zhu Q."/>
            <person name="Hogenkamp D."/>
            <person name="Dixit R."/>
            <person name="Oppert B."/>
            <person name="Jiang H."/>
            <person name="Zou Z."/>
            <person name="Marshall J."/>
            <person name="Elpidina E."/>
            <person name="Vinokurov K."/>
            <person name="Oppert C."/>
            <person name="Zou Z."/>
            <person name="Evans J."/>
            <person name="Lu Z."/>
            <person name="Zhao P."/>
            <person name="Sumathipala N."/>
            <person name="Altincicek B."/>
            <person name="Vilcinskas A."/>
            <person name="Williams M."/>
            <person name="Hultmark D."/>
            <person name="Hetru C."/>
            <person name="Jiang H."/>
            <person name="Grimmelikhuijzen C.J."/>
            <person name="Hauser F."/>
            <person name="Cazzamali G."/>
            <person name="Williamson M."/>
            <person name="Park Y."/>
            <person name="Li B."/>
            <person name="Tanaka Y."/>
            <person name="Predel R."/>
            <person name="Neupert S."/>
            <person name="Schachtner J."/>
            <person name="Verleyen P."/>
            <person name="Raible F."/>
            <person name="Bork P."/>
            <person name="Friedrich M."/>
            <person name="Walden K.K."/>
            <person name="Robertson H.M."/>
            <person name="Angeli S."/>
            <person name="Foret S."/>
            <person name="Bucher G."/>
            <person name="Schuetz S."/>
            <person name="Maleszka R."/>
            <person name="Wimmer E.A."/>
            <person name="Beeman R.W."/>
            <person name="Lorenzen M."/>
            <person name="Tomoyasu Y."/>
            <person name="Miller S.C."/>
            <person name="Grossmann D."/>
            <person name="Bucher G."/>
        </authorList>
    </citation>
    <scope>NUCLEOTIDE SEQUENCE [LARGE SCALE GENOMIC DNA]</scope>
    <source>
        <strain evidence="12 13">Georgia GA2</strain>
    </source>
</reference>
<feature type="compositionally biased region" description="Acidic residues" evidence="10">
    <location>
        <begin position="30"/>
        <end position="45"/>
    </location>
</feature>
<organism evidence="12 13">
    <name type="scientific">Tribolium castaneum</name>
    <name type="common">Red flour beetle</name>
    <dbReference type="NCBI Taxonomy" id="7070"/>
    <lineage>
        <taxon>Eukaryota</taxon>
        <taxon>Metazoa</taxon>
        <taxon>Ecdysozoa</taxon>
        <taxon>Arthropoda</taxon>
        <taxon>Hexapoda</taxon>
        <taxon>Insecta</taxon>
        <taxon>Pterygota</taxon>
        <taxon>Neoptera</taxon>
        <taxon>Endopterygota</taxon>
        <taxon>Coleoptera</taxon>
        <taxon>Polyphaga</taxon>
        <taxon>Cucujiformia</taxon>
        <taxon>Tenebrionidae</taxon>
        <taxon>Tenebrionidae incertae sedis</taxon>
        <taxon>Tribolium</taxon>
    </lineage>
</organism>
<dbReference type="AlphaFoldDB" id="D6X1U2"/>
<evidence type="ECO:0000256" key="2">
    <source>
        <dbReference type="ARBA" id="ARBA00007443"/>
    </source>
</evidence>
<dbReference type="eggNOG" id="KOG3844">
    <property type="taxonomic scope" value="Eukaryota"/>
</dbReference>
<protein>
    <recommendedName>
        <fullName evidence="8">uS12 prolyl 3-hydroxylase</fullName>
    </recommendedName>
</protein>
<keyword evidence="3" id="KW-0479">Metal-binding</keyword>
<feature type="domain" description="Fe2OG dioxygenase" evidence="11">
    <location>
        <begin position="203"/>
        <end position="307"/>
    </location>
</feature>
<dbReference type="GO" id="GO:0005737">
    <property type="term" value="C:cytoplasm"/>
    <property type="evidence" value="ECO:0000318"/>
    <property type="project" value="GO_Central"/>
</dbReference>
<dbReference type="FunCoup" id="D6X1U2">
    <property type="interactions" value="1331"/>
</dbReference>
<evidence type="ECO:0000256" key="1">
    <source>
        <dbReference type="ARBA" id="ARBA00001961"/>
    </source>
</evidence>
<dbReference type="GO" id="GO:0005506">
    <property type="term" value="F:iron ion binding"/>
    <property type="evidence" value="ECO:0007669"/>
    <property type="project" value="InterPro"/>
</dbReference>
<evidence type="ECO:0000313" key="13">
    <source>
        <dbReference type="Proteomes" id="UP000007266"/>
    </source>
</evidence>
<dbReference type="FunFam" id="2.60.120.620:FF:000035">
    <property type="entry name" value="prolyl 3-hydroxylase sudestada1 isoform X2"/>
    <property type="match status" value="1"/>
</dbReference>
<dbReference type="Gene3D" id="2.60.120.620">
    <property type="entry name" value="q2cbj1_9rhob like domain"/>
    <property type="match status" value="2"/>
</dbReference>
<keyword evidence="6" id="KW-0560">Oxidoreductase</keyword>
<evidence type="ECO:0000313" key="12">
    <source>
        <dbReference type="EMBL" id="EFA10164.1"/>
    </source>
</evidence>
<gene>
    <name evidence="12" type="primary">AUGUSTUS-3.0.2_12354</name>
    <name evidence="12" type="ORF">TcasGA2_TC012354</name>
</gene>
<dbReference type="InterPro" id="IPR006620">
    <property type="entry name" value="Pro_4_hyd_alph"/>
</dbReference>
<dbReference type="EMBL" id="KQ971371">
    <property type="protein sequence ID" value="EFA10164.1"/>
    <property type="molecule type" value="Genomic_DNA"/>
</dbReference>
<dbReference type="PANTHER" id="PTHR12117:SF0">
    <property type="entry name" value="PROLYL 3-HYDROXYLASE OGFOD1"/>
    <property type="match status" value="1"/>
</dbReference>
<dbReference type="HOGENOM" id="CLU_027679_0_0_1"/>
<evidence type="ECO:0000256" key="6">
    <source>
        <dbReference type="ARBA" id="ARBA00023002"/>
    </source>
</evidence>
<evidence type="ECO:0000256" key="5">
    <source>
        <dbReference type="ARBA" id="ARBA00022964"/>
    </source>
</evidence>
<comment type="similarity">
    <text evidence="2">Belongs to the TPA1 family.</text>
</comment>
<dbReference type="OMA" id="SCYARTD"/>
<dbReference type="InterPro" id="IPR005123">
    <property type="entry name" value="Oxoglu/Fe-dep_dioxygenase_dom"/>
</dbReference>
<evidence type="ECO:0000256" key="9">
    <source>
        <dbReference type="ARBA" id="ARBA00047444"/>
    </source>
</evidence>
<dbReference type="InterPro" id="IPR051842">
    <property type="entry name" value="uS12_prolyl_hydroxylase"/>
</dbReference>
<keyword evidence="5" id="KW-0223">Dioxygenase</keyword>
<proteinExistence type="inferred from homology"/>
<comment type="catalytic activity">
    <reaction evidence="9">
        <text>[ribosomal protein uS12]-L-proline + 2-oxoglutarate + O2 = [ribosomal protein uS12]-(3S)-3-hydroxy-L-proline + succinate + CO2</text>
        <dbReference type="Rhea" id="RHEA:54156"/>
        <dbReference type="Rhea" id="RHEA-COMP:13816"/>
        <dbReference type="Rhea" id="RHEA-COMP:13818"/>
        <dbReference type="ChEBI" id="CHEBI:15379"/>
        <dbReference type="ChEBI" id="CHEBI:16526"/>
        <dbReference type="ChEBI" id="CHEBI:16810"/>
        <dbReference type="ChEBI" id="CHEBI:30031"/>
        <dbReference type="ChEBI" id="CHEBI:50342"/>
        <dbReference type="ChEBI" id="CHEBI:85428"/>
    </reaction>
</comment>
<dbReference type="InterPro" id="IPR039558">
    <property type="entry name" value="TPA1/OFD1_N"/>
</dbReference>
<sequence>MGEEAGAKRKLSASISSDGDEDDFRKLFQFEEEAEEGESDSEPEFDCDKWDNDCRVITLKSAKSVAGYHLMPTCSRDPEENPSKRIKVSPEVRPHLLDTSYKDEFKANWTRNKEFQLDNTELIVQPFKVCVVNNFLENPSFLDEIRQEFNEIDWNVRSLDLYEFFQSKDLKHLTDLPNINLLYKLLQSDVMNWVAEITGLKLTHISATCSFYSNTDYLLVHDDQREDRMVAFILYLTGKNGWLENKGGALQLLNKDNEGQPAEIARNIYPANNQFVFFPVTSDSYHQVAEVTSLEDTRLSINGWFHTDKPSTFTTPKYKPYPDGLFGEKQNPPIEFDSELALWLTEGYLECDIIKEIQEYFEDHSEISLKNFFKVEPFNELKLILTSDLSWVRIGPPNRHCYEVAKIKDLPVVLDRFLMLFQSKQMFDLLKRFTGIEFKASSTVKFELQKWTHGCYSLLGDYDWYEKKQLDLVMHFGCKCNSDVIGGRIMYVTTDEEVQDALITLEPEENNLNIIYRDTARFTKYFSKQSKCDRFYTLICSYTE</sequence>
<dbReference type="OrthoDB" id="430522at2759"/>
<dbReference type="GO" id="GO:0031418">
    <property type="term" value="F:L-ascorbic acid binding"/>
    <property type="evidence" value="ECO:0007669"/>
    <property type="project" value="UniProtKB-KW"/>
</dbReference>
<dbReference type="PANTHER" id="PTHR12117">
    <property type="entry name" value="HISTONE ACETYLTRANSFERASE COMPLEX"/>
    <property type="match status" value="1"/>
</dbReference>
<evidence type="ECO:0000256" key="7">
    <source>
        <dbReference type="ARBA" id="ARBA00023004"/>
    </source>
</evidence>
<dbReference type="FunFam" id="2.60.120.620:FF:000036">
    <property type="entry name" value="Prolyl 3-hydroxylase sudestada1"/>
    <property type="match status" value="1"/>
</dbReference>
<dbReference type="STRING" id="7070.D6X1U2"/>
<keyword evidence="13" id="KW-1185">Reference proteome</keyword>
<evidence type="ECO:0000256" key="3">
    <source>
        <dbReference type="ARBA" id="ARBA00022723"/>
    </source>
</evidence>
<dbReference type="KEGG" id="tca:100141799"/>
<dbReference type="GO" id="GO:0006449">
    <property type="term" value="P:regulation of translational termination"/>
    <property type="evidence" value="ECO:0000318"/>
    <property type="project" value="GO_Central"/>
</dbReference>
<accession>D6X1U2</accession>
<dbReference type="Pfam" id="PF10637">
    <property type="entry name" value="Ofd1_CTDD"/>
    <property type="match status" value="1"/>
</dbReference>
<dbReference type="Pfam" id="PF13661">
    <property type="entry name" value="2OG-FeII_Oxy_4"/>
    <property type="match status" value="1"/>
</dbReference>
<keyword evidence="4" id="KW-0847">Vitamin C</keyword>
<dbReference type="SMART" id="SM00702">
    <property type="entry name" value="P4Hc"/>
    <property type="match status" value="1"/>
</dbReference>
<dbReference type="GO" id="GO:0031543">
    <property type="term" value="F:peptidyl-proline dioxygenase activity"/>
    <property type="evidence" value="ECO:0000318"/>
    <property type="project" value="GO_Central"/>
</dbReference>
<dbReference type="InParanoid" id="D6X1U2"/>
<reference evidence="12 13" key="2">
    <citation type="journal article" date="2010" name="Nucleic Acids Res.">
        <title>BeetleBase in 2010: revisions to provide comprehensive genomic information for Tribolium castaneum.</title>
        <authorList>
            <person name="Kim H.S."/>
            <person name="Murphy T."/>
            <person name="Xia J."/>
            <person name="Caragea D."/>
            <person name="Park Y."/>
            <person name="Beeman R.W."/>
            <person name="Lorenzen M.D."/>
            <person name="Butcher S."/>
            <person name="Manak J.R."/>
            <person name="Brown S.J."/>
        </authorList>
    </citation>
    <scope>GENOME REANNOTATION</scope>
    <source>
        <strain evidence="12 13">Georgia GA2</strain>
    </source>
</reference>
<feature type="region of interest" description="Disordered" evidence="10">
    <location>
        <begin position="1"/>
        <end position="45"/>
    </location>
</feature>
<evidence type="ECO:0000256" key="4">
    <source>
        <dbReference type="ARBA" id="ARBA00022896"/>
    </source>
</evidence>
<dbReference type="PROSITE" id="PS51471">
    <property type="entry name" value="FE2OG_OXY"/>
    <property type="match status" value="1"/>
</dbReference>
<dbReference type="Proteomes" id="UP000007266">
    <property type="component" value="Linkage group 9"/>
</dbReference>
<keyword evidence="7" id="KW-0408">Iron</keyword>
<dbReference type="PhylomeDB" id="D6X1U2"/>
<evidence type="ECO:0000259" key="11">
    <source>
        <dbReference type="PROSITE" id="PS51471"/>
    </source>
</evidence>
<dbReference type="InterPro" id="IPR019601">
    <property type="entry name" value="Oxoglutarate/Fe-dep_Oase_C"/>
</dbReference>
<evidence type="ECO:0000256" key="8">
    <source>
        <dbReference type="ARBA" id="ARBA00029938"/>
    </source>
</evidence>
<name>D6X1U2_TRICA</name>